<dbReference type="AlphaFoldDB" id="A0A9P5YCU0"/>
<comment type="caution">
    <text evidence="2">The sequence shown here is derived from an EMBL/GenBank/DDBJ whole genome shotgun (WGS) entry which is preliminary data.</text>
</comment>
<keyword evidence="3" id="KW-1185">Reference proteome</keyword>
<protein>
    <submittedName>
        <fullName evidence="2">Uncharacterized protein</fullName>
    </submittedName>
</protein>
<evidence type="ECO:0000313" key="2">
    <source>
        <dbReference type="EMBL" id="KAF9465320.1"/>
    </source>
</evidence>
<evidence type="ECO:0000256" key="1">
    <source>
        <dbReference type="SAM" id="SignalP"/>
    </source>
</evidence>
<keyword evidence="1" id="KW-0732">Signal</keyword>
<accession>A0A9P5YCU0</accession>
<proteinExistence type="predicted"/>
<dbReference type="Proteomes" id="UP000807353">
    <property type="component" value="Unassembled WGS sequence"/>
</dbReference>
<reference evidence="2" key="1">
    <citation type="submission" date="2020-11" db="EMBL/GenBank/DDBJ databases">
        <authorList>
            <consortium name="DOE Joint Genome Institute"/>
            <person name="Ahrendt S."/>
            <person name="Riley R."/>
            <person name="Andreopoulos W."/>
            <person name="Labutti K."/>
            <person name="Pangilinan J."/>
            <person name="Ruiz-Duenas F.J."/>
            <person name="Barrasa J.M."/>
            <person name="Sanchez-Garcia M."/>
            <person name="Camarero S."/>
            <person name="Miyauchi S."/>
            <person name="Serrano A."/>
            <person name="Linde D."/>
            <person name="Babiker R."/>
            <person name="Drula E."/>
            <person name="Ayuso-Fernandez I."/>
            <person name="Pacheco R."/>
            <person name="Padilla G."/>
            <person name="Ferreira P."/>
            <person name="Barriuso J."/>
            <person name="Kellner H."/>
            <person name="Castanera R."/>
            <person name="Alfaro M."/>
            <person name="Ramirez L."/>
            <person name="Pisabarro A.G."/>
            <person name="Kuo A."/>
            <person name="Tritt A."/>
            <person name="Lipzen A."/>
            <person name="He G."/>
            <person name="Yan M."/>
            <person name="Ng V."/>
            <person name="Cullen D."/>
            <person name="Martin F."/>
            <person name="Rosso M.-N."/>
            <person name="Henrissat B."/>
            <person name="Hibbett D."/>
            <person name="Martinez A.T."/>
            <person name="Grigoriev I.V."/>
        </authorList>
    </citation>
    <scope>NUCLEOTIDE SEQUENCE</scope>
    <source>
        <strain evidence="2">CBS 247.69</strain>
    </source>
</reference>
<feature type="chain" id="PRO_5040499742" evidence="1">
    <location>
        <begin position="22"/>
        <end position="121"/>
    </location>
</feature>
<sequence length="121" mass="13002">MRSSTIVTLFALIAAPMLTVALPTNGGGQTLNLRALAEEHSISARQIAAAMVDIFERSFDEGTLVQRAPPNGDCSSGERQTRMTGPACANAGGYGWKIDGRCYSRQQMVMQGNVHKGSCYY</sequence>
<organism evidence="2 3">
    <name type="scientific">Collybia nuda</name>
    <dbReference type="NCBI Taxonomy" id="64659"/>
    <lineage>
        <taxon>Eukaryota</taxon>
        <taxon>Fungi</taxon>
        <taxon>Dikarya</taxon>
        <taxon>Basidiomycota</taxon>
        <taxon>Agaricomycotina</taxon>
        <taxon>Agaricomycetes</taxon>
        <taxon>Agaricomycetidae</taxon>
        <taxon>Agaricales</taxon>
        <taxon>Tricholomatineae</taxon>
        <taxon>Clitocybaceae</taxon>
        <taxon>Collybia</taxon>
    </lineage>
</organism>
<evidence type="ECO:0000313" key="3">
    <source>
        <dbReference type="Proteomes" id="UP000807353"/>
    </source>
</evidence>
<dbReference type="OrthoDB" id="3016891at2759"/>
<feature type="signal peptide" evidence="1">
    <location>
        <begin position="1"/>
        <end position="21"/>
    </location>
</feature>
<gene>
    <name evidence="2" type="ORF">BDZ94DRAFT_391219</name>
</gene>
<name>A0A9P5YCU0_9AGAR</name>
<dbReference type="EMBL" id="MU150248">
    <property type="protein sequence ID" value="KAF9465320.1"/>
    <property type="molecule type" value="Genomic_DNA"/>
</dbReference>